<name>A0A0B7GPS2_TREPH</name>
<accession>A0A0B7GPS2</accession>
<dbReference type="AlphaFoldDB" id="A0A0B7GPS2"/>
<sequence>MMSNPIFLIGTAIAAGTALALGAIAQIRKANDDYIHSANGVLMIFGKCKITPLLKVIRGGRLTHFWMSMKRSRIKQQERPMNKLDIINCWQNYKSLFLML</sequence>
<keyword evidence="2" id="KW-1185">Reference proteome</keyword>
<dbReference type="EMBL" id="CDNC01000001">
    <property type="protein sequence ID" value="CEM60554.1"/>
    <property type="molecule type" value="Genomic_DNA"/>
</dbReference>
<proteinExistence type="predicted"/>
<organism evidence="1 2">
    <name type="scientific">Treponema phagedenis</name>
    <dbReference type="NCBI Taxonomy" id="162"/>
    <lineage>
        <taxon>Bacteria</taxon>
        <taxon>Pseudomonadati</taxon>
        <taxon>Spirochaetota</taxon>
        <taxon>Spirochaetia</taxon>
        <taxon>Spirochaetales</taxon>
        <taxon>Treponemataceae</taxon>
        <taxon>Treponema</taxon>
    </lineage>
</organism>
<evidence type="ECO:0000313" key="2">
    <source>
        <dbReference type="Proteomes" id="UP000042527"/>
    </source>
</evidence>
<reference evidence="2" key="1">
    <citation type="submission" date="2015-01" db="EMBL/GenBank/DDBJ databases">
        <authorList>
            <person name="Manzoor Shahid"/>
            <person name="Zubair Saima"/>
        </authorList>
    </citation>
    <scope>NUCLEOTIDE SEQUENCE [LARGE SCALE GENOMIC DNA]</scope>
    <source>
        <strain evidence="2">V1</strain>
    </source>
</reference>
<gene>
    <name evidence="1" type="ORF">TPHV1_10222</name>
</gene>
<dbReference type="Proteomes" id="UP000042527">
    <property type="component" value="Unassembled WGS sequence"/>
</dbReference>
<evidence type="ECO:0000313" key="1">
    <source>
        <dbReference type="EMBL" id="CEM60554.1"/>
    </source>
</evidence>
<protein>
    <submittedName>
        <fullName evidence="1">Uncharacterized protein</fullName>
    </submittedName>
</protein>